<dbReference type="InParanoid" id="D8TBI3"/>
<dbReference type="AlphaFoldDB" id="D8TBI3"/>
<dbReference type="Gene3D" id="3.40.50.720">
    <property type="entry name" value="NAD(P)-binding Rossmann-like Domain"/>
    <property type="match status" value="1"/>
</dbReference>
<name>D8TBI3_SELML</name>
<dbReference type="InterPro" id="IPR008972">
    <property type="entry name" value="Cupredoxin"/>
</dbReference>
<dbReference type="PANTHER" id="PTHR23406">
    <property type="entry name" value="MALIC ENZYME-RELATED"/>
    <property type="match status" value="1"/>
</dbReference>
<dbReference type="InterPro" id="IPR036291">
    <property type="entry name" value="NAD(P)-bd_dom_sf"/>
</dbReference>
<dbReference type="SUPFAM" id="SSF51735">
    <property type="entry name" value="NAD(P)-binding Rossmann-fold domains"/>
    <property type="match status" value="1"/>
</dbReference>
<dbReference type="eggNOG" id="KOG1257">
    <property type="taxonomic scope" value="Eukaryota"/>
</dbReference>
<feature type="domain" description="Malic enzyme NAD-binding" evidence="1">
    <location>
        <begin position="5"/>
        <end position="61"/>
    </location>
</feature>
<dbReference type="Pfam" id="PF03949">
    <property type="entry name" value="Malic_M"/>
    <property type="match status" value="1"/>
</dbReference>
<dbReference type="KEGG" id="smo:SELMODRAFT_431097"/>
<dbReference type="PANTHER" id="PTHR23406:SF64">
    <property type="entry name" value="NADP-DEPENDENT MALIC ENZYME 3"/>
    <property type="match status" value="1"/>
</dbReference>
<keyword evidence="3" id="KW-1185">Reference proteome</keyword>
<organism evidence="3">
    <name type="scientific">Selaginella moellendorffii</name>
    <name type="common">Spikemoss</name>
    <dbReference type="NCBI Taxonomy" id="88036"/>
    <lineage>
        <taxon>Eukaryota</taxon>
        <taxon>Viridiplantae</taxon>
        <taxon>Streptophyta</taxon>
        <taxon>Embryophyta</taxon>
        <taxon>Tracheophyta</taxon>
        <taxon>Lycopodiopsida</taxon>
        <taxon>Selaginellales</taxon>
        <taxon>Selaginellaceae</taxon>
        <taxon>Selaginella</taxon>
    </lineage>
</organism>
<dbReference type="Gramene" id="EFJ05975">
    <property type="protein sequence ID" value="EFJ05975"/>
    <property type="gene ID" value="SELMODRAFT_431097"/>
</dbReference>
<dbReference type="SUPFAM" id="SSF49503">
    <property type="entry name" value="Cupredoxins"/>
    <property type="match status" value="1"/>
</dbReference>
<dbReference type="EMBL" id="GL377710">
    <property type="protein sequence ID" value="EFJ05975.1"/>
    <property type="molecule type" value="Genomic_DNA"/>
</dbReference>
<evidence type="ECO:0000259" key="1">
    <source>
        <dbReference type="Pfam" id="PF03949"/>
    </source>
</evidence>
<sequence>MCMFKEIPEEAASFTKRLIVLALSNPTSKTECTAEEALKHTQGRALFASGSPFSPVKMNGSLSIYISLLTLTRCRLDIQASVIQVHRVNKSCYDLVAAQNETTRVYDFQVLSLMVRRLGRTKNIITVNGKLPGPTIYANVADRLLITPSMNAIKGVLDPRDRFICKGILGGNSTSLALTRTLTWLWKVLVTVSVVQQKKSTILSYICLAARQGVGKTSVHYALMGQGSGVSMILTAFFQTWSGIKAFHAKPSVAKDSELQQLQNKSQDCIALQNNEHQAV</sequence>
<evidence type="ECO:0000313" key="3">
    <source>
        <dbReference type="Proteomes" id="UP000001514"/>
    </source>
</evidence>
<proteinExistence type="predicted"/>
<dbReference type="GO" id="GO:0051287">
    <property type="term" value="F:NAD binding"/>
    <property type="evidence" value="ECO:0007669"/>
    <property type="project" value="InterPro"/>
</dbReference>
<dbReference type="Proteomes" id="UP000001514">
    <property type="component" value="Unassembled WGS sequence"/>
</dbReference>
<evidence type="ECO:0000313" key="2">
    <source>
        <dbReference type="EMBL" id="EFJ05975.1"/>
    </source>
</evidence>
<dbReference type="STRING" id="88036.D8TBI3"/>
<accession>D8TBI3</accession>
<dbReference type="InterPro" id="IPR012302">
    <property type="entry name" value="Malic_NAD-bd"/>
</dbReference>
<gene>
    <name evidence="2" type="ORF">SELMODRAFT_431097</name>
</gene>
<dbReference type="Gene3D" id="2.60.40.420">
    <property type="entry name" value="Cupredoxins - blue copper proteins"/>
    <property type="match status" value="1"/>
</dbReference>
<reference evidence="2 3" key="1">
    <citation type="journal article" date="2011" name="Science">
        <title>The Selaginella genome identifies genetic changes associated with the evolution of vascular plants.</title>
        <authorList>
            <person name="Banks J.A."/>
            <person name="Nishiyama T."/>
            <person name="Hasebe M."/>
            <person name="Bowman J.L."/>
            <person name="Gribskov M."/>
            <person name="dePamphilis C."/>
            <person name="Albert V.A."/>
            <person name="Aono N."/>
            <person name="Aoyama T."/>
            <person name="Ambrose B.A."/>
            <person name="Ashton N.W."/>
            <person name="Axtell M.J."/>
            <person name="Barker E."/>
            <person name="Barker M.S."/>
            <person name="Bennetzen J.L."/>
            <person name="Bonawitz N.D."/>
            <person name="Chapple C."/>
            <person name="Cheng C."/>
            <person name="Correa L.G."/>
            <person name="Dacre M."/>
            <person name="DeBarry J."/>
            <person name="Dreyer I."/>
            <person name="Elias M."/>
            <person name="Engstrom E.M."/>
            <person name="Estelle M."/>
            <person name="Feng L."/>
            <person name="Finet C."/>
            <person name="Floyd S.K."/>
            <person name="Frommer W.B."/>
            <person name="Fujita T."/>
            <person name="Gramzow L."/>
            <person name="Gutensohn M."/>
            <person name="Harholt J."/>
            <person name="Hattori M."/>
            <person name="Heyl A."/>
            <person name="Hirai T."/>
            <person name="Hiwatashi Y."/>
            <person name="Ishikawa M."/>
            <person name="Iwata M."/>
            <person name="Karol K.G."/>
            <person name="Koehler B."/>
            <person name="Kolukisaoglu U."/>
            <person name="Kubo M."/>
            <person name="Kurata T."/>
            <person name="Lalonde S."/>
            <person name="Li K."/>
            <person name="Li Y."/>
            <person name="Litt A."/>
            <person name="Lyons E."/>
            <person name="Manning G."/>
            <person name="Maruyama T."/>
            <person name="Michael T.P."/>
            <person name="Mikami K."/>
            <person name="Miyazaki S."/>
            <person name="Morinaga S."/>
            <person name="Murata T."/>
            <person name="Mueller-Roeber B."/>
            <person name="Nelson D.R."/>
            <person name="Obara M."/>
            <person name="Oguri Y."/>
            <person name="Olmstead R.G."/>
            <person name="Onodera N."/>
            <person name="Petersen B.L."/>
            <person name="Pils B."/>
            <person name="Prigge M."/>
            <person name="Rensing S.A."/>
            <person name="Riano-Pachon D.M."/>
            <person name="Roberts A.W."/>
            <person name="Sato Y."/>
            <person name="Scheller H.V."/>
            <person name="Schulz B."/>
            <person name="Schulz C."/>
            <person name="Shakirov E.V."/>
            <person name="Shibagaki N."/>
            <person name="Shinohara N."/>
            <person name="Shippen D.E."/>
            <person name="Soerensen I."/>
            <person name="Sotooka R."/>
            <person name="Sugimoto N."/>
            <person name="Sugita M."/>
            <person name="Sumikawa N."/>
            <person name="Tanurdzic M."/>
            <person name="Theissen G."/>
            <person name="Ulvskov P."/>
            <person name="Wakazuki S."/>
            <person name="Weng J.K."/>
            <person name="Willats W.W."/>
            <person name="Wipf D."/>
            <person name="Wolf P.G."/>
            <person name="Yang L."/>
            <person name="Zimmer A.D."/>
            <person name="Zhu Q."/>
            <person name="Mitros T."/>
            <person name="Hellsten U."/>
            <person name="Loque D."/>
            <person name="Otillar R."/>
            <person name="Salamov A."/>
            <person name="Schmutz J."/>
            <person name="Shapiro H."/>
            <person name="Lindquist E."/>
            <person name="Lucas S."/>
            <person name="Rokhsar D."/>
            <person name="Grigoriev I.V."/>
        </authorList>
    </citation>
    <scope>NUCLEOTIDE SEQUENCE [LARGE SCALE GENOMIC DNA]</scope>
</reference>
<protein>
    <recommendedName>
        <fullName evidence="1">Malic enzyme NAD-binding domain-containing protein</fullName>
    </recommendedName>
</protein>
<dbReference type="HOGENOM" id="CLU_995358_0_0_1"/>